<evidence type="ECO:0000256" key="8">
    <source>
        <dbReference type="ARBA" id="ARBA00023098"/>
    </source>
</evidence>
<proteinExistence type="predicted"/>
<evidence type="ECO:0000256" key="7">
    <source>
        <dbReference type="ARBA" id="ARBA00022989"/>
    </source>
</evidence>
<dbReference type="AlphaFoldDB" id="A0A5K1K2V5"/>
<dbReference type="GO" id="GO:0005783">
    <property type="term" value="C:endoplasmic reticulum"/>
    <property type="evidence" value="ECO:0007669"/>
    <property type="project" value="TreeGrafter"/>
</dbReference>
<dbReference type="PANTHER" id="PTHR12714">
    <property type="entry name" value="PROTEIN-S ISOPRENYLCYSTEINE O-METHYLTRANSFERASE"/>
    <property type="match status" value="1"/>
</dbReference>
<keyword evidence="10" id="KW-0594">Phospholipid biosynthesis</keyword>
<protein>
    <submittedName>
        <fullName evidence="14">MFS domain-containing protein</fullName>
    </submittedName>
</protein>
<organism evidence="14">
    <name type="scientific">Ganoderma boninense</name>
    <dbReference type="NCBI Taxonomy" id="34458"/>
    <lineage>
        <taxon>Eukaryota</taxon>
        <taxon>Fungi</taxon>
        <taxon>Dikarya</taxon>
        <taxon>Basidiomycota</taxon>
        <taxon>Agaricomycotina</taxon>
        <taxon>Agaricomycetes</taxon>
        <taxon>Polyporales</taxon>
        <taxon>Polyporaceae</taxon>
        <taxon>Ganoderma</taxon>
    </lineage>
</organism>
<evidence type="ECO:0000256" key="11">
    <source>
        <dbReference type="ARBA" id="ARBA00023264"/>
    </source>
</evidence>
<sequence length="244" mass="26980">MANLTSMLYIAKLPAFAIITLAETVSFKSPQPLPDSDDRAKYGSEDFITRSKGWYTRICLGPSYVLHIAEVAAILARAYPAHRLSAPVLARLFPDPARISAVRLSAPFVVGGLLLVAGTWIRKRCYETLGKFFTFQLALFKEHKLVTWGPYGVVRHPSYSGLLLGIAGIATVGLGPGSYLYESGMLANPWVAGPAAAWALWWASVAGGVVRRVSTEDEVLRNRFGQEWEEWAKRTPYKLVPYVY</sequence>
<dbReference type="EMBL" id="LR727836">
    <property type="protein sequence ID" value="VWO99705.1"/>
    <property type="molecule type" value="Genomic_DNA"/>
</dbReference>
<keyword evidence="7 12" id="KW-1133">Transmembrane helix</keyword>
<evidence type="ECO:0000313" key="14">
    <source>
        <dbReference type="EMBL" id="VWO99705.1"/>
    </source>
</evidence>
<feature type="transmembrane region" description="Helical" evidence="12">
    <location>
        <begin position="161"/>
        <end position="181"/>
    </location>
</feature>
<feature type="signal peptide" evidence="13">
    <location>
        <begin position="1"/>
        <end position="22"/>
    </location>
</feature>
<evidence type="ECO:0000256" key="6">
    <source>
        <dbReference type="ARBA" id="ARBA00022824"/>
    </source>
</evidence>
<evidence type="ECO:0000256" key="10">
    <source>
        <dbReference type="ARBA" id="ARBA00023209"/>
    </source>
</evidence>
<evidence type="ECO:0000256" key="9">
    <source>
        <dbReference type="ARBA" id="ARBA00023136"/>
    </source>
</evidence>
<evidence type="ECO:0000256" key="4">
    <source>
        <dbReference type="ARBA" id="ARBA00022691"/>
    </source>
</evidence>
<gene>
    <name evidence="14" type="primary">G4NIB5</name>
</gene>
<keyword evidence="13" id="KW-0732">Signal</keyword>
<keyword evidence="6" id="KW-0256">Endoplasmic reticulum</keyword>
<dbReference type="UniPathway" id="UPA00753"/>
<keyword evidence="8" id="KW-0443">Lipid metabolism</keyword>
<keyword evidence="3" id="KW-0808">Transferase</keyword>
<keyword evidence="11" id="KW-1208">Phospholipid metabolism</keyword>
<evidence type="ECO:0000256" key="13">
    <source>
        <dbReference type="SAM" id="SignalP"/>
    </source>
</evidence>
<name>A0A5K1K2V5_9APHY</name>
<evidence type="ECO:0000256" key="5">
    <source>
        <dbReference type="ARBA" id="ARBA00022692"/>
    </source>
</evidence>
<evidence type="ECO:0000256" key="3">
    <source>
        <dbReference type="ARBA" id="ARBA00022603"/>
    </source>
</evidence>
<keyword evidence="5 12" id="KW-0812">Transmembrane</keyword>
<feature type="transmembrane region" description="Helical" evidence="12">
    <location>
        <begin position="58"/>
        <end position="79"/>
    </location>
</feature>
<feature type="transmembrane region" description="Helical" evidence="12">
    <location>
        <begin position="187"/>
        <end position="210"/>
    </location>
</feature>
<evidence type="ECO:0000256" key="2">
    <source>
        <dbReference type="ARBA" id="ARBA00022516"/>
    </source>
</evidence>
<dbReference type="GO" id="GO:0004671">
    <property type="term" value="F:protein C-terminal S-isoprenylcysteine carboxyl O-methyltransferase activity"/>
    <property type="evidence" value="ECO:0007669"/>
    <property type="project" value="TreeGrafter"/>
</dbReference>
<reference evidence="14" key="1">
    <citation type="submission" date="2019-10" db="EMBL/GenBank/DDBJ databases">
        <authorList>
            <person name="Nor Muhammad N."/>
        </authorList>
    </citation>
    <scope>NUCLEOTIDE SEQUENCE</scope>
</reference>
<evidence type="ECO:0000256" key="12">
    <source>
        <dbReference type="SAM" id="Phobius"/>
    </source>
</evidence>
<keyword evidence="9 12" id="KW-0472">Membrane</keyword>
<dbReference type="GO" id="GO:0006656">
    <property type="term" value="P:phosphatidylcholine biosynthetic process"/>
    <property type="evidence" value="ECO:0007669"/>
    <property type="project" value="UniProtKB-UniPathway"/>
</dbReference>
<evidence type="ECO:0000256" key="1">
    <source>
        <dbReference type="ARBA" id="ARBA00004127"/>
    </source>
</evidence>
<dbReference type="Pfam" id="PF04191">
    <property type="entry name" value="PEMT"/>
    <property type="match status" value="1"/>
</dbReference>
<comment type="subcellular location">
    <subcellularLocation>
        <location evidence="1">Endomembrane system</location>
        <topology evidence="1">Multi-pass membrane protein</topology>
    </subcellularLocation>
</comment>
<keyword evidence="3" id="KW-0489">Methyltransferase</keyword>
<accession>A0A5K1K2V5</accession>
<dbReference type="InterPro" id="IPR007318">
    <property type="entry name" value="Phopholipid_MeTrfase"/>
</dbReference>
<feature type="transmembrane region" description="Helical" evidence="12">
    <location>
        <begin position="99"/>
        <end position="121"/>
    </location>
</feature>
<keyword evidence="2" id="KW-0444">Lipid biosynthesis</keyword>
<dbReference type="PANTHER" id="PTHR12714:SF9">
    <property type="entry name" value="PROTEIN-S-ISOPRENYLCYSTEINE O-METHYLTRANSFERASE"/>
    <property type="match status" value="1"/>
</dbReference>
<feature type="chain" id="PRO_5023866828" evidence="13">
    <location>
        <begin position="23"/>
        <end position="244"/>
    </location>
</feature>
<dbReference type="GO" id="GO:0032259">
    <property type="term" value="P:methylation"/>
    <property type="evidence" value="ECO:0007669"/>
    <property type="project" value="UniProtKB-KW"/>
</dbReference>
<keyword evidence="4" id="KW-0949">S-adenosyl-L-methionine</keyword>
<dbReference type="Gene3D" id="1.20.120.1630">
    <property type="match status" value="1"/>
</dbReference>